<name>A0A3M7PA80_BRAPC</name>
<dbReference type="SUPFAM" id="SSF57850">
    <property type="entry name" value="RING/U-box"/>
    <property type="match status" value="1"/>
</dbReference>
<proteinExistence type="predicted"/>
<protein>
    <submittedName>
        <fullName evidence="7">Ligand of Numb X 2-like isoform X1</fullName>
    </submittedName>
</protein>
<evidence type="ECO:0000259" key="6">
    <source>
        <dbReference type="PROSITE" id="PS50145"/>
    </source>
</evidence>
<dbReference type="PROSITE" id="PS50145">
    <property type="entry name" value="ZF_TRAF"/>
    <property type="match status" value="1"/>
</dbReference>
<sequence length="252" mass="28870">MNGNKSQNIYDNDNGFIKALRKGVLLVACRVCGQVDRKNLQCHPKESAHLYDYEGTVDDDLICHLCFQPFVDPVDSKCGCTFCSICLQNYLLRFKYCPIDNQKIDWKYCHKASQALRRIIEKLLVVCPNIDYCEEVLPRHLLQTHLMTKCKGSVTYCSNASIGCEFQGPRSVLSNHLLDCPYKNKISDIAKEQIIPGKFCQIEIHRGNEDIGISIVGGCDTPLIFIKIQIVLIFYNIKHLIQINFRLKFFNI</sequence>
<evidence type="ECO:0000256" key="4">
    <source>
        <dbReference type="PROSITE-ProRule" id="PRU00207"/>
    </source>
</evidence>
<dbReference type="STRING" id="10195.A0A3M7PA80"/>
<evidence type="ECO:0000313" key="7">
    <source>
        <dbReference type="EMBL" id="RMZ95627.1"/>
    </source>
</evidence>
<keyword evidence="1 4" id="KW-0479">Metal-binding</keyword>
<dbReference type="InterPro" id="IPR001293">
    <property type="entry name" value="Znf_TRAF"/>
</dbReference>
<dbReference type="PANTHER" id="PTHR10131:SF94">
    <property type="entry name" value="TNF RECEPTOR-ASSOCIATED FACTOR 4"/>
    <property type="match status" value="1"/>
</dbReference>
<feature type="domain" description="RING-type" evidence="5">
    <location>
        <begin position="63"/>
        <end position="101"/>
    </location>
</feature>
<dbReference type="PROSITE" id="PS50089">
    <property type="entry name" value="ZF_RING_2"/>
    <property type="match status" value="1"/>
</dbReference>
<keyword evidence="2 4" id="KW-0863">Zinc-finger</keyword>
<accession>A0A3M7PA80</accession>
<dbReference type="SUPFAM" id="SSF49599">
    <property type="entry name" value="TRAF domain-like"/>
    <property type="match status" value="1"/>
</dbReference>
<evidence type="ECO:0000313" key="8">
    <source>
        <dbReference type="Proteomes" id="UP000276133"/>
    </source>
</evidence>
<dbReference type="GO" id="GO:0008270">
    <property type="term" value="F:zinc ion binding"/>
    <property type="evidence" value="ECO:0007669"/>
    <property type="project" value="UniProtKB-KW"/>
</dbReference>
<dbReference type="Gene3D" id="3.30.40.10">
    <property type="entry name" value="Zinc/RING finger domain, C3HC4 (zinc finger)"/>
    <property type="match status" value="1"/>
</dbReference>
<dbReference type="InterPro" id="IPR001841">
    <property type="entry name" value="Znf_RING"/>
</dbReference>
<evidence type="ECO:0000256" key="2">
    <source>
        <dbReference type="ARBA" id="ARBA00022771"/>
    </source>
</evidence>
<evidence type="ECO:0000256" key="3">
    <source>
        <dbReference type="ARBA" id="ARBA00022833"/>
    </source>
</evidence>
<reference evidence="7 8" key="1">
    <citation type="journal article" date="2018" name="Sci. Rep.">
        <title>Genomic signatures of local adaptation to the degree of environmental predictability in rotifers.</title>
        <authorList>
            <person name="Franch-Gras L."/>
            <person name="Hahn C."/>
            <person name="Garcia-Roger E.M."/>
            <person name="Carmona M.J."/>
            <person name="Serra M."/>
            <person name="Gomez A."/>
        </authorList>
    </citation>
    <scope>NUCLEOTIDE SEQUENCE [LARGE SCALE GENOMIC DNA]</scope>
    <source>
        <strain evidence="7">HYR1</strain>
    </source>
</reference>
<feature type="zinc finger region" description="TRAF-type" evidence="4">
    <location>
        <begin position="125"/>
        <end position="173"/>
    </location>
</feature>
<dbReference type="EMBL" id="REGN01012359">
    <property type="protein sequence ID" value="RMZ95627.1"/>
    <property type="molecule type" value="Genomic_DNA"/>
</dbReference>
<dbReference type="PANTHER" id="PTHR10131">
    <property type="entry name" value="TNF RECEPTOR ASSOCIATED FACTOR"/>
    <property type="match status" value="1"/>
</dbReference>
<keyword evidence="3 4" id="KW-0862">Zinc</keyword>
<gene>
    <name evidence="7" type="ORF">BpHYR1_051804</name>
</gene>
<feature type="domain" description="TRAF-type" evidence="6">
    <location>
        <begin position="125"/>
        <end position="173"/>
    </location>
</feature>
<keyword evidence="8" id="KW-1185">Reference proteome</keyword>
<dbReference type="InterPro" id="IPR013083">
    <property type="entry name" value="Znf_RING/FYVE/PHD"/>
</dbReference>
<dbReference type="OrthoDB" id="438726at2759"/>
<evidence type="ECO:0000256" key="1">
    <source>
        <dbReference type="ARBA" id="ARBA00022723"/>
    </source>
</evidence>
<dbReference type="Proteomes" id="UP000276133">
    <property type="component" value="Unassembled WGS sequence"/>
</dbReference>
<comment type="caution">
    <text evidence="7">The sequence shown here is derived from an EMBL/GenBank/DDBJ whole genome shotgun (WGS) entry which is preliminary data.</text>
</comment>
<dbReference type="AlphaFoldDB" id="A0A3M7PA80"/>
<organism evidence="7 8">
    <name type="scientific">Brachionus plicatilis</name>
    <name type="common">Marine rotifer</name>
    <name type="synonym">Brachionus muelleri</name>
    <dbReference type="NCBI Taxonomy" id="10195"/>
    <lineage>
        <taxon>Eukaryota</taxon>
        <taxon>Metazoa</taxon>
        <taxon>Spiralia</taxon>
        <taxon>Gnathifera</taxon>
        <taxon>Rotifera</taxon>
        <taxon>Eurotatoria</taxon>
        <taxon>Monogononta</taxon>
        <taxon>Pseudotrocha</taxon>
        <taxon>Ploima</taxon>
        <taxon>Brachionidae</taxon>
        <taxon>Brachionus</taxon>
    </lineage>
</organism>
<evidence type="ECO:0000259" key="5">
    <source>
        <dbReference type="PROSITE" id="PS50089"/>
    </source>
</evidence>